<dbReference type="GO" id="GO:0034203">
    <property type="term" value="P:glycolipid translocation"/>
    <property type="evidence" value="ECO:0007669"/>
    <property type="project" value="TreeGrafter"/>
</dbReference>
<proteinExistence type="inferred from homology"/>
<feature type="transmembrane region" description="Helical" evidence="10">
    <location>
        <begin position="413"/>
        <end position="433"/>
    </location>
</feature>
<evidence type="ECO:0000256" key="2">
    <source>
        <dbReference type="ARBA" id="ARBA00004922"/>
    </source>
</evidence>
<dbReference type="GO" id="GO:0005789">
    <property type="term" value="C:endoplasmic reticulum membrane"/>
    <property type="evidence" value="ECO:0007669"/>
    <property type="project" value="UniProtKB-SubCell"/>
</dbReference>
<evidence type="ECO:0000256" key="6">
    <source>
        <dbReference type="ARBA" id="ARBA00022989"/>
    </source>
</evidence>
<evidence type="ECO:0000256" key="1">
    <source>
        <dbReference type="ARBA" id="ARBA00004477"/>
    </source>
</evidence>
<organism evidence="11 12">
    <name type="scientific">Mycena alexandri</name>
    <dbReference type="NCBI Taxonomy" id="1745969"/>
    <lineage>
        <taxon>Eukaryota</taxon>
        <taxon>Fungi</taxon>
        <taxon>Dikarya</taxon>
        <taxon>Basidiomycota</taxon>
        <taxon>Agaricomycotina</taxon>
        <taxon>Agaricomycetes</taxon>
        <taxon>Agaricomycetidae</taxon>
        <taxon>Agaricales</taxon>
        <taxon>Marasmiineae</taxon>
        <taxon>Mycenaceae</taxon>
        <taxon>Mycena</taxon>
    </lineage>
</organism>
<feature type="transmembrane region" description="Helical" evidence="10">
    <location>
        <begin position="490"/>
        <end position="511"/>
    </location>
</feature>
<feature type="transmembrane region" description="Helical" evidence="10">
    <location>
        <begin position="75"/>
        <end position="97"/>
    </location>
</feature>
<comment type="function">
    <text evidence="9 10">Intramembrane glycolipid transporter that operates in the biosynthetic pathway of dolichol-linked oligosaccharides, the glycan precursors employed in protein asparagine (N)-glycosylation. The sequential addition of sugars to dolichol pyrophosphate produces dolichol-linked oligosaccharides containing fourteen sugars, including two GlcNAcs, nine mannoses and three glucoses. Once assembled, the oligosaccharide is transferred from the lipid to nascent proteins by oligosaccharyltransferases. The assembly of dolichol-linked oligosaccharides begins on the cytosolic side of the endoplasmic reticulum membrane and finishes in its lumen. RFT1 could mediate the translocation of the cytosolically oriented intermediate DolPP-GlcNAc2Man5, produced by ALG11, into the ER lumen where dolichol-linked oligosaccharides assembly continues. However, the intramembrane lipid transporter activity could not be confirmed in vitro.</text>
</comment>
<reference evidence="11" key="1">
    <citation type="submission" date="2023-03" db="EMBL/GenBank/DDBJ databases">
        <title>Massive genome expansion in bonnet fungi (Mycena s.s.) driven by repeated elements and novel gene families across ecological guilds.</title>
        <authorList>
            <consortium name="Lawrence Berkeley National Laboratory"/>
            <person name="Harder C.B."/>
            <person name="Miyauchi S."/>
            <person name="Viragh M."/>
            <person name="Kuo A."/>
            <person name="Thoen E."/>
            <person name="Andreopoulos B."/>
            <person name="Lu D."/>
            <person name="Skrede I."/>
            <person name="Drula E."/>
            <person name="Henrissat B."/>
            <person name="Morin E."/>
            <person name="Kohler A."/>
            <person name="Barry K."/>
            <person name="LaButti K."/>
            <person name="Morin E."/>
            <person name="Salamov A."/>
            <person name="Lipzen A."/>
            <person name="Mereny Z."/>
            <person name="Hegedus B."/>
            <person name="Baldrian P."/>
            <person name="Stursova M."/>
            <person name="Weitz H."/>
            <person name="Taylor A."/>
            <person name="Grigoriev I.V."/>
            <person name="Nagy L.G."/>
            <person name="Martin F."/>
            <person name="Kauserud H."/>
        </authorList>
    </citation>
    <scope>NUCLEOTIDE SEQUENCE</scope>
    <source>
        <strain evidence="11">CBHHK200</strain>
    </source>
</reference>
<comment type="caution">
    <text evidence="10">Lacks conserved residue(s) required for the propagation of feature annotation.</text>
</comment>
<evidence type="ECO:0000313" key="12">
    <source>
        <dbReference type="Proteomes" id="UP001218188"/>
    </source>
</evidence>
<comment type="subcellular location">
    <subcellularLocation>
        <location evidence="1 10">Endoplasmic reticulum membrane</location>
        <topology evidence="1 10">Multi-pass membrane protein</topology>
    </subcellularLocation>
</comment>
<comment type="similarity">
    <text evidence="3 10">Belongs to the RFT1 family.</text>
</comment>
<evidence type="ECO:0000256" key="3">
    <source>
        <dbReference type="ARBA" id="ARBA00010288"/>
    </source>
</evidence>
<keyword evidence="12" id="KW-1185">Reference proteome</keyword>
<evidence type="ECO:0000256" key="7">
    <source>
        <dbReference type="ARBA" id="ARBA00023136"/>
    </source>
</evidence>
<dbReference type="InterPro" id="IPR007594">
    <property type="entry name" value="RFT1"/>
</dbReference>
<evidence type="ECO:0000256" key="4">
    <source>
        <dbReference type="ARBA" id="ARBA00022692"/>
    </source>
</evidence>
<feature type="transmembrane region" description="Helical" evidence="10">
    <location>
        <begin position="177"/>
        <end position="196"/>
    </location>
</feature>
<dbReference type="PANTHER" id="PTHR13117">
    <property type="entry name" value="ENDOPLASMIC RETICULUM MULTISPAN TRANSMEMBRANE PROTEIN-RELATED"/>
    <property type="match status" value="1"/>
</dbReference>
<feature type="transmembrane region" description="Helical" evidence="10">
    <location>
        <begin position="305"/>
        <end position="331"/>
    </location>
</feature>
<evidence type="ECO:0000313" key="11">
    <source>
        <dbReference type="EMBL" id="KAJ7043085.1"/>
    </source>
</evidence>
<name>A0AAD6XC98_9AGAR</name>
<dbReference type="PANTHER" id="PTHR13117:SF5">
    <property type="entry name" value="PROTEIN RFT1 HOMOLOG"/>
    <property type="match status" value="1"/>
</dbReference>
<comment type="caution">
    <text evidence="11">The sequence shown here is derived from an EMBL/GenBank/DDBJ whole genome shotgun (WGS) entry which is preliminary data.</text>
</comment>
<dbReference type="Pfam" id="PF04506">
    <property type="entry name" value="Rft-1"/>
    <property type="match status" value="1"/>
</dbReference>
<gene>
    <name evidence="11" type="ORF">C8F04DRAFT_944430</name>
</gene>
<accession>A0AAD6XC98</accession>
<protein>
    <recommendedName>
        <fullName evidence="8 10">Man(5)GlcNAc(2)-PP-dolichol translocation protein RFT1</fullName>
    </recommendedName>
</protein>
<sequence>MSSRQLTSLIGLQVLSRGVTFALNQALFRLASPRAFGTAAIQFELISSTILFVSREGVRNALLRVKRAKDGSWNAGNLSFLPLVIGVPLALAISFGYAHRAAQETRSQAGFYGGIGVYAVAAVMELWCEPMHNQAMSEMKTHVRVRAEGMGITMKTFVTFLVLLYDSRAELDGDLALMAFAMGQLAYSLCLLVVYLSHYGFSALFPALASDSANNGAVEDGMFRLSLTMTSQSIIKHFLTEGDKLVLGSFSPLRDQGGYAIAVNYGSLIARIIFQPIEETSRISFSRMLAPPANKEALQTASQALITLLSIQISLSLILLVFGTAYLPVVLPVLLPRQYLSTSAPHVLNAWVWYIPVLALNGGLEAFISSVSTPRDLNRQSWWMAGFSVIYIGAAIQLYGWHFGDTSLVYANIINLSARIAYAVFFVSAFFSANNARSVLTWRNTLPGYSLSTACCVSWAVVRESARRLDISGTVARSGAGISVLMNKDVLVHFATGGVFGVLCLGIWWYTEGRQHLALSRARAKTE</sequence>
<keyword evidence="6 10" id="KW-1133">Transmembrane helix</keyword>
<dbReference type="GO" id="GO:0006488">
    <property type="term" value="P:dolichol-linked oligosaccharide biosynthetic process"/>
    <property type="evidence" value="ECO:0007669"/>
    <property type="project" value="InterPro"/>
</dbReference>
<feature type="transmembrane region" description="Helical" evidence="10">
    <location>
        <begin position="109"/>
        <end position="128"/>
    </location>
</feature>
<feature type="transmembrane region" description="Helical" evidence="10">
    <location>
        <begin position="382"/>
        <end position="401"/>
    </location>
</feature>
<evidence type="ECO:0000256" key="5">
    <source>
        <dbReference type="ARBA" id="ARBA00022824"/>
    </source>
</evidence>
<keyword evidence="7 10" id="KW-0472">Membrane</keyword>
<dbReference type="AlphaFoldDB" id="A0AAD6XC98"/>
<evidence type="ECO:0000256" key="10">
    <source>
        <dbReference type="RuleBase" id="RU365067"/>
    </source>
</evidence>
<evidence type="ECO:0000256" key="9">
    <source>
        <dbReference type="ARBA" id="ARBA00045912"/>
    </source>
</evidence>
<feature type="transmembrane region" description="Helical" evidence="10">
    <location>
        <begin position="149"/>
        <end position="165"/>
    </location>
</feature>
<keyword evidence="5 10" id="KW-0256">Endoplasmic reticulum</keyword>
<keyword evidence="10" id="KW-0813">Transport</keyword>
<feature type="transmembrane region" description="Helical" evidence="10">
    <location>
        <begin position="351"/>
        <end position="370"/>
    </location>
</feature>
<dbReference type="EMBL" id="JARJCM010000010">
    <property type="protein sequence ID" value="KAJ7043085.1"/>
    <property type="molecule type" value="Genomic_DNA"/>
</dbReference>
<comment type="pathway">
    <text evidence="2">Protein modification; protein glycosylation.</text>
</comment>
<evidence type="ECO:0000256" key="8">
    <source>
        <dbReference type="ARBA" id="ARBA00044793"/>
    </source>
</evidence>
<dbReference type="Proteomes" id="UP001218188">
    <property type="component" value="Unassembled WGS sequence"/>
</dbReference>
<keyword evidence="4 10" id="KW-0812">Transmembrane</keyword>